<keyword evidence="2" id="KW-0808">Transferase</keyword>
<organism evidence="2">
    <name type="scientific">Thermocrispum agreste</name>
    <dbReference type="NCBI Taxonomy" id="37925"/>
    <lineage>
        <taxon>Bacteria</taxon>
        <taxon>Bacillati</taxon>
        <taxon>Actinomycetota</taxon>
        <taxon>Actinomycetes</taxon>
        <taxon>Pseudonocardiales</taxon>
        <taxon>Pseudonocardiaceae</taxon>
        <taxon>Thermocrispum</taxon>
    </lineage>
</organism>
<evidence type="ECO:0000313" key="2">
    <source>
        <dbReference type="EMBL" id="PZM94787.1"/>
    </source>
</evidence>
<dbReference type="InterPro" id="IPR011009">
    <property type="entry name" value="Kinase-like_dom_sf"/>
</dbReference>
<dbReference type="EMBL" id="QGUI02000165">
    <property type="protein sequence ID" value="MFO7193100.1"/>
    <property type="molecule type" value="Genomic_DNA"/>
</dbReference>
<dbReference type="AlphaFoldDB" id="A0A2W4JLZ6"/>
<name>A0A2W4JLZ6_9PSEU</name>
<reference evidence="2" key="1">
    <citation type="submission" date="2018-05" db="EMBL/GenBank/DDBJ databases">
        <authorList>
            <person name="Lanie J.A."/>
            <person name="Ng W.-L."/>
            <person name="Kazmierczak K.M."/>
            <person name="Andrzejewski T.M."/>
            <person name="Davidsen T.M."/>
            <person name="Wayne K.J."/>
            <person name="Tettelin H."/>
            <person name="Glass J.I."/>
            <person name="Rusch D."/>
            <person name="Podicherti R."/>
            <person name="Tsui H.-C.T."/>
            <person name="Winkler M.E."/>
        </authorList>
    </citation>
    <scope>NUCLEOTIDE SEQUENCE</scope>
    <source>
        <strain evidence="2">ZC4RG45</strain>
    </source>
</reference>
<dbReference type="SUPFAM" id="SSF56112">
    <property type="entry name" value="Protein kinase-like (PK-like)"/>
    <property type="match status" value="1"/>
</dbReference>
<proteinExistence type="predicted"/>
<accession>A0A2W4JLZ6</accession>
<dbReference type="GO" id="GO:0016740">
    <property type="term" value="F:transferase activity"/>
    <property type="evidence" value="ECO:0007669"/>
    <property type="project" value="UniProtKB-KW"/>
</dbReference>
<dbReference type="EMBL" id="QGUI01000546">
    <property type="protein sequence ID" value="PZM94787.1"/>
    <property type="molecule type" value="Genomic_DNA"/>
</dbReference>
<gene>
    <name evidence="1" type="ORF">DIU77_012725</name>
    <name evidence="2" type="ORF">DIU77_13525</name>
</gene>
<evidence type="ECO:0000313" key="1">
    <source>
        <dbReference type="EMBL" id="MFO7193100.1"/>
    </source>
</evidence>
<sequence length="390" mass="41696">MRVNTPSTGDDLLADGPEEDQLQAAVAAAESVLADRFGSPIALTEPETLAGSGPAVVVRVRVASSPFALPKTLVVKHYRRPAEFATEAASYQLFTALTSEERMCPEPIGHDKTRGVLVLSDLGWAPTLKDKLHQRDARAAERALLSWARALGRMHATTARREADFLALLRRLGGTPACADDEQAAVAAQLPGLLQNELGVPTSDVVREQVSAALARVQAATFRAFSPVDLSPENNLVTSSGVRFLDFEHGCVRNALLDVAHMRVPFAFWEGALALPAGMSEAMIAGWRAEVVSVWPRLADESVFAEALLDCQLLCVWQQTHRELPGLAGSAPVPGTSSRPAALRSWWLELSRQAAIFGADDLADHAGAVASGLDDRFGPGLELAPYPAFA</sequence>
<reference evidence="1 3" key="3">
    <citation type="journal article" date="2021" name="BMC Genomics">
        <title>Genome-resolved metagenome and metatranscriptome analyses of thermophilic composting reveal key bacterial players and their metabolic interactions.</title>
        <authorList>
            <person name="Braga L.P.P."/>
            <person name="Pereira R.V."/>
            <person name="Martins L.F."/>
            <person name="Moura L.M.S."/>
            <person name="Sanchez F.B."/>
            <person name="Patane J.S.L."/>
            <person name="da Silva A.M."/>
            <person name="Setubal J.C."/>
        </authorList>
    </citation>
    <scope>NUCLEOTIDE SEQUENCE [LARGE SCALE GENOMIC DNA]</scope>
    <source>
        <strain evidence="1">ZC4RG45</strain>
    </source>
</reference>
<comment type="caution">
    <text evidence="2">The sequence shown here is derived from an EMBL/GenBank/DDBJ whole genome shotgun (WGS) entry which is preliminary data.</text>
</comment>
<protein>
    <submittedName>
        <fullName evidence="2">Phosphotransferase</fullName>
    </submittedName>
</protein>
<evidence type="ECO:0000313" key="3">
    <source>
        <dbReference type="Proteomes" id="UP000249324"/>
    </source>
</evidence>
<dbReference type="Proteomes" id="UP000249324">
    <property type="component" value="Unassembled WGS sequence"/>
</dbReference>
<dbReference type="STRING" id="1111738.GCA_000427905_02161"/>
<reference evidence="1" key="4">
    <citation type="submission" date="2023-08" db="EMBL/GenBank/DDBJ databases">
        <authorList>
            <person name="Guima S.E.S."/>
            <person name="Martins L.F."/>
            <person name="Silva A.M."/>
            <person name="Setubal J.C."/>
        </authorList>
    </citation>
    <scope>NUCLEOTIDE SEQUENCE</scope>
    <source>
        <strain evidence="1">ZC4RG45</strain>
    </source>
</reference>
<reference evidence="1" key="2">
    <citation type="submission" date="2018-05" db="EMBL/GenBank/DDBJ databases">
        <authorList>
            <person name="Moura L."/>
            <person name="Setubal J.C."/>
        </authorList>
    </citation>
    <scope>NUCLEOTIDE SEQUENCE</scope>
    <source>
        <strain evidence="1">ZC4RG45</strain>
    </source>
</reference>